<comment type="catalytic activity">
    <reaction evidence="7 8">
        <text>cytidine(34) in tRNA(Ile2) + L-lysine + ATP = lysidine(34) in tRNA(Ile2) + AMP + diphosphate + H(+)</text>
        <dbReference type="Rhea" id="RHEA:43744"/>
        <dbReference type="Rhea" id="RHEA-COMP:10625"/>
        <dbReference type="Rhea" id="RHEA-COMP:10670"/>
        <dbReference type="ChEBI" id="CHEBI:15378"/>
        <dbReference type="ChEBI" id="CHEBI:30616"/>
        <dbReference type="ChEBI" id="CHEBI:32551"/>
        <dbReference type="ChEBI" id="CHEBI:33019"/>
        <dbReference type="ChEBI" id="CHEBI:82748"/>
        <dbReference type="ChEBI" id="CHEBI:83665"/>
        <dbReference type="ChEBI" id="CHEBI:456215"/>
        <dbReference type="EC" id="6.3.4.19"/>
    </reaction>
</comment>
<dbReference type="CDD" id="cd01992">
    <property type="entry name" value="TilS_N"/>
    <property type="match status" value="1"/>
</dbReference>
<comment type="subcellular location">
    <subcellularLocation>
        <location evidence="1 8">Cytoplasm</location>
    </subcellularLocation>
</comment>
<dbReference type="RefSeq" id="WP_052694536.1">
    <property type="nucleotide sequence ID" value="NZ_BAAAXI010000184.1"/>
</dbReference>
<dbReference type="Pfam" id="PF11734">
    <property type="entry name" value="TilS_C"/>
    <property type="match status" value="1"/>
</dbReference>
<dbReference type="GO" id="GO:0005737">
    <property type="term" value="C:cytoplasm"/>
    <property type="evidence" value="ECO:0007669"/>
    <property type="project" value="UniProtKB-SubCell"/>
</dbReference>
<organism evidence="10 11">
    <name type="scientific">Pediococcus damnosus</name>
    <dbReference type="NCBI Taxonomy" id="51663"/>
    <lineage>
        <taxon>Bacteria</taxon>
        <taxon>Bacillati</taxon>
        <taxon>Bacillota</taxon>
        <taxon>Bacilli</taxon>
        <taxon>Lactobacillales</taxon>
        <taxon>Lactobacillaceae</taxon>
        <taxon>Pediococcus</taxon>
    </lineage>
</organism>
<dbReference type="InterPro" id="IPR012795">
    <property type="entry name" value="tRNA_Ile_lys_synt_N"/>
</dbReference>
<dbReference type="InterPro" id="IPR011063">
    <property type="entry name" value="TilS/TtcA_N"/>
</dbReference>
<evidence type="ECO:0000256" key="2">
    <source>
        <dbReference type="ARBA" id="ARBA00022490"/>
    </source>
</evidence>
<dbReference type="SUPFAM" id="SSF56037">
    <property type="entry name" value="PheT/TilS domain"/>
    <property type="match status" value="1"/>
</dbReference>
<dbReference type="GO" id="GO:0032267">
    <property type="term" value="F:tRNA(Ile)-lysidine synthase activity"/>
    <property type="evidence" value="ECO:0007669"/>
    <property type="project" value="UniProtKB-EC"/>
</dbReference>
<dbReference type="PANTHER" id="PTHR43033:SF1">
    <property type="entry name" value="TRNA(ILE)-LYSIDINE SYNTHASE-RELATED"/>
    <property type="match status" value="1"/>
</dbReference>
<dbReference type="PANTHER" id="PTHR43033">
    <property type="entry name" value="TRNA(ILE)-LYSIDINE SYNTHASE-RELATED"/>
    <property type="match status" value="1"/>
</dbReference>
<evidence type="ECO:0000313" key="10">
    <source>
        <dbReference type="EMBL" id="AMV62681.1"/>
    </source>
</evidence>
<evidence type="ECO:0000256" key="6">
    <source>
        <dbReference type="ARBA" id="ARBA00022840"/>
    </source>
</evidence>
<evidence type="ECO:0000256" key="4">
    <source>
        <dbReference type="ARBA" id="ARBA00022694"/>
    </source>
</evidence>
<dbReference type="EMBL" id="CP012275">
    <property type="protein sequence ID" value="AMV62681.1"/>
    <property type="molecule type" value="Genomic_DNA"/>
</dbReference>
<reference evidence="10 11" key="1">
    <citation type="journal article" date="2016" name="PLoS ONE">
        <title>The Identification of Novel Diagnostic Marker Genes for the Detection of Beer Spoiling Pediococcus damnosus Strains Using the BlAst Diagnostic Gene findEr.</title>
        <authorList>
            <person name="Behr J."/>
            <person name="Geissler A.J."/>
            <person name="Schmid J."/>
            <person name="Zehe A."/>
            <person name="Vogel R.F."/>
        </authorList>
    </citation>
    <scope>NUCLEOTIDE SEQUENCE [LARGE SCALE GENOMIC DNA]</scope>
    <source>
        <strain evidence="10 11">TMW 2.1533</strain>
    </source>
</reference>
<comment type="function">
    <text evidence="8">Ligates lysine onto the cytidine present at position 34 of the AUA codon-specific tRNA(Ile) that contains the anticodon CAU, in an ATP-dependent manner. Cytidine is converted to lysidine, thus changing the amino acid specificity of the tRNA from methionine to isoleucine.</text>
</comment>
<dbReference type="GO" id="GO:0005524">
    <property type="term" value="F:ATP binding"/>
    <property type="evidence" value="ECO:0007669"/>
    <property type="project" value="UniProtKB-KW"/>
</dbReference>
<keyword evidence="3 8" id="KW-0436">Ligase</keyword>
<dbReference type="EC" id="6.3.4.19" evidence="8"/>
<keyword evidence="6" id="KW-0067">ATP-binding</keyword>
<evidence type="ECO:0000313" key="11">
    <source>
        <dbReference type="Proteomes" id="UP000076405"/>
    </source>
</evidence>
<proteinExistence type="inferred from homology"/>
<dbReference type="GO" id="GO:0006400">
    <property type="term" value="P:tRNA modification"/>
    <property type="evidence" value="ECO:0007669"/>
    <property type="project" value="UniProtKB-UniRule"/>
</dbReference>
<dbReference type="HAMAP" id="MF_01161">
    <property type="entry name" value="tRNA_Ile_lys_synt"/>
    <property type="match status" value="1"/>
</dbReference>
<name>A0AAC9B1R3_9LACO</name>
<keyword evidence="2 8" id="KW-0963">Cytoplasm</keyword>
<dbReference type="SUPFAM" id="SSF52402">
    <property type="entry name" value="Adenine nucleotide alpha hydrolases-like"/>
    <property type="match status" value="1"/>
</dbReference>
<evidence type="ECO:0000256" key="8">
    <source>
        <dbReference type="HAMAP-Rule" id="MF_01161"/>
    </source>
</evidence>
<gene>
    <name evidence="8" type="primary">tilS</name>
    <name evidence="10" type="ORF">ADU70_1189</name>
</gene>
<dbReference type="InterPro" id="IPR012094">
    <property type="entry name" value="tRNA_Ile_lys_synt"/>
</dbReference>
<evidence type="ECO:0000256" key="3">
    <source>
        <dbReference type="ARBA" id="ARBA00022598"/>
    </source>
</evidence>
<comment type="caution">
    <text evidence="8">Lacks conserved residue(s) required for the propagation of feature annotation.</text>
</comment>
<evidence type="ECO:0000256" key="1">
    <source>
        <dbReference type="ARBA" id="ARBA00004496"/>
    </source>
</evidence>
<dbReference type="AlphaFoldDB" id="A0AAC9B1R3"/>
<dbReference type="InterPro" id="IPR012796">
    <property type="entry name" value="Lysidine-tRNA-synth_C"/>
</dbReference>
<accession>A0AAC9B1R3</accession>
<sequence>MKSQLQDEFNLAIRDYQLTPKTVVVVAVSTGVDSMVLLTLLENLPLAKRPKIVIAHVNHKLRNQSSEEQAFIEAYAKAHQLKLEIEVWPVSKHPKTGIENAARKIRYTFFAKVADKYQAQFLFTAHHADDQAETFLMKLVRGGSLQQLQGIGVRQLTKHTQIQRPLLNFAKTDIREFATDNHVKWYEDETNTDQSLTRNRMRTEIVPKLKQENSKFLAHVQSYETQLQRLLRATSQHADELVKQIMSKDGYQTEAFLKLSPEWQDLVLQEIALQKLGAGKLTDSQRIEILHLLHNQQKPTAQIQVSSQMLFSKNYAQFGFFPASELREKGQAPVYSMLKLNQWHDIGEYGTVGWFDANKISQDLVNADQVMKLSKNQIKTPFFVGAGSVDIKLRLKNGGHKSIRRVLMDAKVPVSKRKGWPVLKDANQQAVWLLGIRKSWLEEPFDSQQQQYFIIWKTNNLEELN</sequence>
<dbReference type="Pfam" id="PF01171">
    <property type="entry name" value="ATP_bind_3"/>
    <property type="match status" value="1"/>
</dbReference>
<comment type="similarity">
    <text evidence="8">Belongs to the tRNA(Ile)-lysidine synthase family.</text>
</comment>
<dbReference type="NCBIfam" id="TIGR02433">
    <property type="entry name" value="lysidine_TilS_C"/>
    <property type="match status" value="1"/>
</dbReference>
<dbReference type="Gene3D" id="3.40.50.620">
    <property type="entry name" value="HUPs"/>
    <property type="match status" value="1"/>
</dbReference>
<protein>
    <recommendedName>
        <fullName evidence="8">tRNA(Ile)-lysidine synthase</fullName>
        <ecNumber evidence="8">6.3.4.19</ecNumber>
    </recommendedName>
    <alternativeName>
        <fullName evidence="8">tRNA(Ile)-2-lysyl-cytidine synthase</fullName>
    </alternativeName>
    <alternativeName>
        <fullName evidence="8">tRNA(Ile)-lysidine synthetase</fullName>
    </alternativeName>
</protein>
<keyword evidence="5" id="KW-0547">Nucleotide-binding</keyword>
<feature type="domain" description="Lysidine-tRNA(Ile) synthetase C-terminal" evidence="9">
    <location>
        <begin position="382"/>
        <end position="456"/>
    </location>
</feature>
<evidence type="ECO:0000256" key="7">
    <source>
        <dbReference type="ARBA" id="ARBA00048539"/>
    </source>
</evidence>
<keyword evidence="4 8" id="KW-0819">tRNA processing</keyword>
<evidence type="ECO:0000256" key="5">
    <source>
        <dbReference type="ARBA" id="ARBA00022741"/>
    </source>
</evidence>
<dbReference type="SMART" id="SM00977">
    <property type="entry name" value="TilS_C"/>
    <property type="match status" value="1"/>
</dbReference>
<dbReference type="Proteomes" id="UP000076405">
    <property type="component" value="Chromosome"/>
</dbReference>
<evidence type="ECO:0000259" key="9">
    <source>
        <dbReference type="SMART" id="SM00977"/>
    </source>
</evidence>
<dbReference type="NCBIfam" id="TIGR02432">
    <property type="entry name" value="lysidine_TilS_N"/>
    <property type="match status" value="1"/>
</dbReference>
<dbReference type="InterPro" id="IPR014729">
    <property type="entry name" value="Rossmann-like_a/b/a_fold"/>
</dbReference>